<dbReference type="AlphaFoldDB" id="A0A1I8BFP8"/>
<feature type="compositionally biased region" description="Polar residues" evidence="1">
    <location>
        <begin position="131"/>
        <end position="148"/>
    </location>
</feature>
<organism evidence="2 3">
    <name type="scientific">Meloidogyne hapla</name>
    <name type="common">Root-knot nematode worm</name>
    <dbReference type="NCBI Taxonomy" id="6305"/>
    <lineage>
        <taxon>Eukaryota</taxon>
        <taxon>Metazoa</taxon>
        <taxon>Ecdysozoa</taxon>
        <taxon>Nematoda</taxon>
        <taxon>Chromadorea</taxon>
        <taxon>Rhabditida</taxon>
        <taxon>Tylenchina</taxon>
        <taxon>Tylenchomorpha</taxon>
        <taxon>Tylenchoidea</taxon>
        <taxon>Meloidogynidae</taxon>
        <taxon>Meloidogyninae</taxon>
        <taxon>Meloidogyne</taxon>
    </lineage>
</organism>
<sequence>MDQSRASFYGDQALEAAENAAEDIIEFETQSSDANNAIVEAMESLGNVPQLLTARSNSDAEVDLDSVATRVETAISLTRTALTARTNAQFSVRVAADLAAFGDAAEREDLEAIVGPIINIVNDDEPDRSDGSNNGGSEPNVSSISAVSGANGYYGTE</sequence>
<reference evidence="3" key="1">
    <citation type="submission" date="2016-11" db="UniProtKB">
        <authorList>
            <consortium name="WormBaseParasite"/>
        </authorList>
    </citation>
    <scope>IDENTIFICATION</scope>
</reference>
<feature type="region of interest" description="Disordered" evidence="1">
    <location>
        <begin position="121"/>
        <end position="157"/>
    </location>
</feature>
<keyword evidence="2" id="KW-1185">Reference proteome</keyword>
<proteinExistence type="predicted"/>
<evidence type="ECO:0000256" key="1">
    <source>
        <dbReference type="SAM" id="MobiDB-lite"/>
    </source>
</evidence>
<protein>
    <submittedName>
        <fullName evidence="3">Band_7_C domain-containing protein</fullName>
    </submittedName>
</protein>
<dbReference type="Proteomes" id="UP000095281">
    <property type="component" value="Unplaced"/>
</dbReference>
<evidence type="ECO:0000313" key="3">
    <source>
        <dbReference type="WBParaSite" id="MhA1_Contig2191.frz3.gene1"/>
    </source>
</evidence>
<name>A0A1I8BFP8_MELHA</name>
<dbReference type="WBParaSite" id="MhA1_Contig2191.frz3.gene1">
    <property type="protein sequence ID" value="MhA1_Contig2191.frz3.gene1"/>
    <property type="gene ID" value="MhA1_Contig2191.frz3.gene1"/>
</dbReference>
<evidence type="ECO:0000313" key="2">
    <source>
        <dbReference type="Proteomes" id="UP000095281"/>
    </source>
</evidence>
<accession>A0A1I8BFP8</accession>